<comment type="caution">
    <text evidence="1">The sequence shown here is derived from an EMBL/GenBank/DDBJ whole genome shotgun (WGS) entry which is preliminary data.</text>
</comment>
<evidence type="ECO:0000313" key="1">
    <source>
        <dbReference type="EMBL" id="MDR6842449.1"/>
    </source>
</evidence>
<gene>
    <name evidence="1" type="ORF">J2W94_002743</name>
</gene>
<dbReference type="SUPFAM" id="SSF53187">
    <property type="entry name" value="Zn-dependent exopeptidases"/>
    <property type="match status" value="1"/>
</dbReference>
<dbReference type="Proteomes" id="UP001254759">
    <property type="component" value="Unassembled WGS sequence"/>
</dbReference>
<organism evidence="1 2">
    <name type="scientific">Pseudoxanthomonas sacheonensis</name>
    <dbReference type="NCBI Taxonomy" id="443615"/>
    <lineage>
        <taxon>Bacteria</taxon>
        <taxon>Pseudomonadati</taxon>
        <taxon>Pseudomonadota</taxon>
        <taxon>Gammaproteobacteria</taxon>
        <taxon>Lysobacterales</taxon>
        <taxon>Lysobacteraceae</taxon>
        <taxon>Pseudoxanthomonas</taxon>
    </lineage>
</organism>
<reference evidence="1 2" key="1">
    <citation type="submission" date="2023-07" db="EMBL/GenBank/DDBJ databases">
        <title>Sorghum-associated microbial communities from plants grown in Nebraska, USA.</title>
        <authorList>
            <person name="Schachtman D."/>
        </authorList>
    </citation>
    <scope>NUCLEOTIDE SEQUENCE [LARGE SCALE GENOMIC DNA]</scope>
    <source>
        <strain evidence="1 2">BE107</strain>
    </source>
</reference>
<dbReference type="RefSeq" id="WP_310094475.1">
    <property type="nucleotide sequence ID" value="NZ_JAVDTT010000003.1"/>
</dbReference>
<evidence type="ECO:0000313" key="2">
    <source>
        <dbReference type="Proteomes" id="UP001254759"/>
    </source>
</evidence>
<name>A0ABU1RWG1_9GAMM</name>
<dbReference type="PIRSF" id="PIRSF029730">
    <property type="entry name" value="UCP029730"/>
    <property type="match status" value="1"/>
</dbReference>
<keyword evidence="2" id="KW-1185">Reference proteome</keyword>
<dbReference type="Pfam" id="PF05013">
    <property type="entry name" value="FGase"/>
    <property type="match status" value="1"/>
</dbReference>
<dbReference type="InterPro" id="IPR011227">
    <property type="entry name" value="UCP029730"/>
</dbReference>
<proteinExistence type="predicted"/>
<dbReference type="InterPro" id="IPR007709">
    <property type="entry name" value="N-FG_amidohydro"/>
</dbReference>
<dbReference type="EMBL" id="JAVDTT010000003">
    <property type="protein sequence ID" value="MDR6842449.1"/>
    <property type="molecule type" value="Genomic_DNA"/>
</dbReference>
<dbReference type="Gene3D" id="3.40.630.40">
    <property type="entry name" value="Zn-dependent exopeptidases"/>
    <property type="match status" value="1"/>
</dbReference>
<accession>A0ABU1RWG1</accession>
<protein>
    <submittedName>
        <fullName evidence="1">N-formylglutamate amidohydrolase</fullName>
    </submittedName>
</protein>
<sequence length="266" mass="29191">MAMAAVSAADQENSAVAVSNRDGGGAFVLTCDHASAHIPPTYAGLGLPAADLQRHIAWDIGALGLSERLSGLLDAPLLHPTVSRLLLDVNRDTDAHDSIVVTSEDTVIRGNHSIDTIERQHRRDWIYAPYHREIETIVAARIAARKPTAMISIHSFTPVFKGVPRRWQVGVLSHRDRRMADPLLHALRADAGLEVGDNQPYAPRDGVYHTLERHAEAHGLPCVMLEIRNDLIRDTPGQLSWAERLAPLLLRAFEDVHAVEGAAARR</sequence>